<dbReference type="PANTHER" id="PTHR35988:SF2">
    <property type="entry name" value="15-CIS-ZETA-CAROTENE ISOMERASE, CHLOROPLASTIC"/>
    <property type="match status" value="1"/>
</dbReference>
<reference evidence="2" key="1">
    <citation type="submission" date="2024-03" db="EMBL/GenBank/DDBJ databases">
        <title>WGS assembly of Saponaria officinalis var. Norfolk2.</title>
        <authorList>
            <person name="Jenkins J."/>
            <person name="Shu S."/>
            <person name="Grimwood J."/>
            <person name="Barry K."/>
            <person name="Goodstein D."/>
            <person name="Schmutz J."/>
            <person name="Leebens-Mack J."/>
            <person name="Osbourn A."/>
        </authorList>
    </citation>
    <scope>NUCLEOTIDE SEQUENCE [LARGE SCALE GENOMIC DNA]</scope>
    <source>
        <strain evidence="2">JIC</strain>
    </source>
</reference>
<dbReference type="GO" id="GO:0009507">
    <property type="term" value="C:chloroplast"/>
    <property type="evidence" value="ECO:0007669"/>
    <property type="project" value="TreeGrafter"/>
</dbReference>
<dbReference type="GO" id="GO:0016120">
    <property type="term" value="P:carotene biosynthetic process"/>
    <property type="evidence" value="ECO:0007669"/>
    <property type="project" value="TreeGrafter"/>
</dbReference>
<name>A0AAW1H6G7_SAPOF</name>
<sequence>MLTWTMAFATVHSGFASFTDAGEKIIGERDLRALFAGVSLPLTVILQQFPVNRQCTGYASAIACWPEIFRDWLRVYDT</sequence>
<dbReference type="GO" id="GO:0090471">
    <property type="term" value="F:9,15,9'-tri-cis-zeta-carotene isomerase activity"/>
    <property type="evidence" value="ECO:0007669"/>
    <property type="project" value="TreeGrafter"/>
</dbReference>
<dbReference type="Proteomes" id="UP001443914">
    <property type="component" value="Unassembled WGS sequence"/>
</dbReference>
<dbReference type="PANTHER" id="PTHR35988">
    <property type="entry name" value="15-CIS-ZETA-CAROTENE ISOMERASE, CHLOROPLASTIC"/>
    <property type="match status" value="1"/>
</dbReference>
<protein>
    <submittedName>
        <fullName evidence="2">Uncharacterized protein</fullName>
    </submittedName>
</protein>
<organism evidence="2 3">
    <name type="scientific">Saponaria officinalis</name>
    <name type="common">Common soapwort</name>
    <name type="synonym">Lychnis saponaria</name>
    <dbReference type="NCBI Taxonomy" id="3572"/>
    <lineage>
        <taxon>Eukaryota</taxon>
        <taxon>Viridiplantae</taxon>
        <taxon>Streptophyta</taxon>
        <taxon>Embryophyta</taxon>
        <taxon>Tracheophyta</taxon>
        <taxon>Spermatophyta</taxon>
        <taxon>Magnoliopsida</taxon>
        <taxon>eudicotyledons</taxon>
        <taxon>Gunneridae</taxon>
        <taxon>Pentapetalae</taxon>
        <taxon>Caryophyllales</taxon>
        <taxon>Caryophyllaceae</taxon>
        <taxon>Caryophylleae</taxon>
        <taxon>Saponaria</taxon>
    </lineage>
</organism>
<accession>A0AAW1H6G7</accession>
<feature type="chain" id="PRO_5043732627" evidence="1">
    <location>
        <begin position="17"/>
        <end position="78"/>
    </location>
</feature>
<comment type="caution">
    <text evidence="2">The sequence shown here is derived from an EMBL/GenBank/DDBJ whole genome shotgun (WGS) entry which is preliminary data.</text>
</comment>
<evidence type="ECO:0000313" key="3">
    <source>
        <dbReference type="Proteomes" id="UP001443914"/>
    </source>
</evidence>
<dbReference type="AlphaFoldDB" id="A0AAW1H6G7"/>
<feature type="signal peptide" evidence="1">
    <location>
        <begin position="1"/>
        <end position="16"/>
    </location>
</feature>
<dbReference type="EMBL" id="JBDFQZ010000012">
    <property type="protein sequence ID" value="KAK9671358.1"/>
    <property type="molecule type" value="Genomic_DNA"/>
</dbReference>
<gene>
    <name evidence="2" type="ORF">RND81_12G024600</name>
</gene>
<keyword evidence="1" id="KW-0732">Signal</keyword>
<keyword evidence="3" id="KW-1185">Reference proteome</keyword>
<proteinExistence type="predicted"/>
<evidence type="ECO:0000313" key="2">
    <source>
        <dbReference type="EMBL" id="KAK9671358.1"/>
    </source>
</evidence>
<evidence type="ECO:0000256" key="1">
    <source>
        <dbReference type="SAM" id="SignalP"/>
    </source>
</evidence>